<keyword evidence="1" id="KW-0805">Transcription regulation</keyword>
<proteinExistence type="predicted"/>
<gene>
    <name evidence="7" type="ORF">AQJ46_01355</name>
</gene>
<dbReference type="STRING" id="58343.AQJ46_01355"/>
<feature type="region of interest" description="Disordered" evidence="5">
    <location>
        <begin position="1"/>
        <end position="20"/>
    </location>
</feature>
<dbReference type="InterPro" id="IPR050109">
    <property type="entry name" value="HTH-type_TetR-like_transc_reg"/>
</dbReference>
<feature type="DNA-binding region" description="H-T-H motif" evidence="4">
    <location>
        <begin position="46"/>
        <end position="65"/>
    </location>
</feature>
<reference evidence="7 8" key="1">
    <citation type="submission" date="2015-10" db="EMBL/GenBank/DDBJ databases">
        <title>Draft genome sequence of Streptomyces canus DSM 40017, type strain for the species Streptomyces canus.</title>
        <authorList>
            <person name="Ruckert C."/>
            <person name="Winkler A."/>
            <person name="Kalinowski J."/>
            <person name="Kampfer P."/>
            <person name="Glaeser S."/>
        </authorList>
    </citation>
    <scope>NUCLEOTIDE SEQUENCE [LARGE SCALE GENOMIC DNA]</scope>
    <source>
        <strain evidence="7 8">DSM 40017</strain>
    </source>
</reference>
<sequence length="229" mass="24941">MTAQTDSRDRRPRRTARRRVVDTRRRDELLRQAEAIILAEGFTAVTMDELAQRLGCSKATLYSLASTKEQLVLAVTRAFFRDATAEIEQAVQAEPDPRQRIRVYLAGVGTAMRRHSHAFYDDMVGYEPTAQIYRKNSAAAAHRVHQLIEEGVQAGVFRALNGHFAAQVVAVTIDAVQSGALLESTGLTAGDAFAELGDLLLDGLSSGQGTPEPPSTPVRQPGDEVSAPR</sequence>
<dbReference type="SUPFAM" id="SSF48498">
    <property type="entry name" value="Tetracyclin repressor-like, C-terminal domain"/>
    <property type="match status" value="1"/>
</dbReference>
<feature type="domain" description="HTH tetR-type" evidence="6">
    <location>
        <begin position="23"/>
        <end position="83"/>
    </location>
</feature>
<dbReference type="InterPro" id="IPR009057">
    <property type="entry name" value="Homeodomain-like_sf"/>
</dbReference>
<evidence type="ECO:0000259" key="6">
    <source>
        <dbReference type="PROSITE" id="PS50977"/>
    </source>
</evidence>
<keyword evidence="2 4" id="KW-0238">DNA-binding</keyword>
<dbReference type="GO" id="GO:0003700">
    <property type="term" value="F:DNA-binding transcription factor activity"/>
    <property type="evidence" value="ECO:0007669"/>
    <property type="project" value="TreeGrafter"/>
</dbReference>
<dbReference type="Proteomes" id="UP000053669">
    <property type="component" value="Unassembled WGS sequence"/>
</dbReference>
<feature type="region of interest" description="Disordered" evidence="5">
    <location>
        <begin position="203"/>
        <end position="229"/>
    </location>
</feature>
<dbReference type="PROSITE" id="PS50977">
    <property type="entry name" value="HTH_TETR_2"/>
    <property type="match status" value="1"/>
</dbReference>
<dbReference type="GO" id="GO:0000976">
    <property type="term" value="F:transcription cis-regulatory region binding"/>
    <property type="evidence" value="ECO:0007669"/>
    <property type="project" value="TreeGrafter"/>
</dbReference>
<dbReference type="Pfam" id="PF00440">
    <property type="entry name" value="TetR_N"/>
    <property type="match status" value="1"/>
</dbReference>
<dbReference type="InterPro" id="IPR001647">
    <property type="entry name" value="HTH_TetR"/>
</dbReference>
<dbReference type="EMBL" id="LMWU01000001">
    <property type="protein sequence ID" value="KUN74246.1"/>
    <property type="molecule type" value="Genomic_DNA"/>
</dbReference>
<accession>A0A117R6R9</accession>
<dbReference type="PANTHER" id="PTHR30055:SF234">
    <property type="entry name" value="HTH-TYPE TRANSCRIPTIONAL REGULATOR BETI"/>
    <property type="match status" value="1"/>
</dbReference>
<protein>
    <submittedName>
        <fullName evidence="7">TetR family transcriptional regulator</fullName>
    </submittedName>
</protein>
<organism evidence="7 8">
    <name type="scientific">Streptomyces canus</name>
    <dbReference type="NCBI Taxonomy" id="58343"/>
    <lineage>
        <taxon>Bacteria</taxon>
        <taxon>Bacillati</taxon>
        <taxon>Actinomycetota</taxon>
        <taxon>Actinomycetes</taxon>
        <taxon>Kitasatosporales</taxon>
        <taxon>Streptomycetaceae</taxon>
        <taxon>Streptomyces</taxon>
        <taxon>Streptomyces aurantiacus group</taxon>
    </lineage>
</organism>
<keyword evidence="3" id="KW-0804">Transcription</keyword>
<evidence type="ECO:0000313" key="8">
    <source>
        <dbReference type="Proteomes" id="UP000053669"/>
    </source>
</evidence>
<evidence type="ECO:0000313" key="7">
    <source>
        <dbReference type="EMBL" id="KUN74246.1"/>
    </source>
</evidence>
<evidence type="ECO:0000256" key="4">
    <source>
        <dbReference type="PROSITE-ProRule" id="PRU00335"/>
    </source>
</evidence>
<dbReference type="AlphaFoldDB" id="A0A117R6R9"/>
<name>A0A117R6R9_9ACTN</name>
<evidence type="ECO:0000256" key="3">
    <source>
        <dbReference type="ARBA" id="ARBA00023163"/>
    </source>
</evidence>
<evidence type="ECO:0000256" key="2">
    <source>
        <dbReference type="ARBA" id="ARBA00023125"/>
    </source>
</evidence>
<dbReference type="RefSeq" id="WP_059203790.1">
    <property type="nucleotide sequence ID" value="NZ_KQ948656.1"/>
</dbReference>
<dbReference type="Gene3D" id="1.10.357.10">
    <property type="entry name" value="Tetracycline Repressor, domain 2"/>
    <property type="match status" value="1"/>
</dbReference>
<dbReference type="Gene3D" id="1.10.10.60">
    <property type="entry name" value="Homeodomain-like"/>
    <property type="match status" value="1"/>
</dbReference>
<dbReference type="PANTHER" id="PTHR30055">
    <property type="entry name" value="HTH-TYPE TRANSCRIPTIONAL REGULATOR RUTR"/>
    <property type="match status" value="1"/>
</dbReference>
<dbReference type="SUPFAM" id="SSF46689">
    <property type="entry name" value="Homeodomain-like"/>
    <property type="match status" value="1"/>
</dbReference>
<evidence type="ECO:0000256" key="1">
    <source>
        <dbReference type="ARBA" id="ARBA00023015"/>
    </source>
</evidence>
<comment type="caution">
    <text evidence="7">The sequence shown here is derived from an EMBL/GenBank/DDBJ whole genome shotgun (WGS) entry which is preliminary data.</text>
</comment>
<dbReference type="InterPro" id="IPR036271">
    <property type="entry name" value="Tet_transcr_reg_TetR-rel_C_sf"/>
</dbReference>
<evidence type="ECO:0000256" key="5">
    <source>
        <dbReference type="SAM" id="MobiDB-lite"/>
    </source>
</evidence>